<reference evidence="2 3" key="1">
    <citation type="submission" date="2015-08" db="EMBL/GenBank/DDBJ databases">
        <title>Next Generation Sequencing and Analysis of the Genome of Puccinia sorghi L Schw, the Causal Agent of Maize Common Rust.</title>
        <authorList>
            <person name="Rochi L."/>
            <person name="Burguener G."/>
            <person name="Darino M."/>
            <person name="Turjanski A."/>
            <person name="Kreff E."/>
            <person name="Dieguez M.J."/>
            <person name="Sacco F."/>
        </authorList>
    </citation>
    <scope>NUCLEOTIDE SEQUENCE [LARGE SCALE GENOMIC DNA]</scope>
    <source>
        <strain evidence="2 3">RO10H11247</strain>
    </source>
</reference>
<accession>A0A0L6UWF6</accession>
<dbReference type="VEuPathDB" id="FungiDB:VP01_3649g3"/>
<evidence type="ECO:0000313" key="2">
    <source>
        <dbReference type="EMBL" id="KNZ52210.1"/>
    </source>
</evidence>
<dbReference type="EMBL" id="LAVV01008667">
    <property type="protein sequence ID" value="KNZ52210.1"/>
    <property type="molecule type" value="Genomic_DNA"/>
</dbReference>
<feature type="domain" description="DUF8040" evidence="1">
    <location>
        <begin position="135"/>
        <end position="174"/>
    </location>
</feature>
<comment type="caution">
    <text evidence="2">The sequence shown here is derived from an EMBL/GenBank/DDBJ whole genome shotgun (WGS) entry which is preliminary data.</text>
</comment>
<proteinExistence type="predicted"/>
<evidence type="ECO:0000313" key="3">
    <source>
        <dbReference type="Proteomes" id="UP000037035"/>
    </source>
</evidence>
<protein>
    <recommendedName>
        <fullName evidence="1">DUF8040 domain-containing protein</fullName>
    </recommendedName>
</protein>
<dbReference type="Pfam" id="PF26138">
    <property type="entry name" value="DUF8040"/>
    <property type="match status" value="1"/>
</dbReference>
<gene>
    <name evidence="2" type="ORF">VP01_3649g3</name>
</gene>
<dbReference type="Proteomes" id="UP000037035">
    <property type="component" value="Unassembled WGS sequence"/>
</dbReference>
<keyword evidence="3" id="KW-1185">Reference proteome</keyword>
<dbReference type="InterPro" id="IPR058353">
    <property type="entry name" value="DUF8040"/>
</dbReference>
<dbReference type="OrthoDB" id="1681765at2759"/>
<organism evidence="2 3">
    <name type="scientific">Puccinia sorghi</name>
    <dbReference type="NCBI Taxonomy" id="27349"/>
    <lineage>
        <taxon>Eukaryota</taxon>
        <taxon>Fungi</taxon>
        <taxon>Dikarya</taxon>
        <taxon>Basidiomycota</taxon>
        <taxon>Pucciniomycotina</taxon>
        <taxon>Pucciniomycetes</taxon>
        <taxon>Pucciniales</taxon>
        <taxon>Pucciniaceae</taxon>
        <taxon>Puccinia</taxon>
    </lineage>
</organism>
<evidence type="ECO:0000259" key="1">
    <source>
        <dbReference type="Pfam" id="PF26138"/>
    </source>
</evidence>
<sequence length="202" mass="22697">MRCNEACQPQYHIKAHQLCHSEASLWKGGQGVARQSAVNGVRHILSLGRHTQPGVCFCSNITLHITKSAMDPSEGDMNTMAAIILVTLLLPLAVHSRTRQIHYNDLDLTGANYTIAILRGNPRRCLAILRVPISKLLSMEEKLAIFLYITGHNNSNRLVQDRFQHSSETISKYVFLLFSLHLFLDPNFLLENLLYQALPPIA</sequence>
<dbReference type="AlphaFoldDB" id="A0A0L6UWF6"/>
<name>A0A0L6UWF6_9BASI</name>